<dbReference type="InterPro" id="IPR008030">
    <property type="entry name" value="NmrA-like"/>
</dbReference>
<organism evidence="5 6">
    <name type="scientific">Aspergillus niger ATCC 13496</name>
    <dbReference type="NCBI Taxonomy" id="1353008"/>
    <lineage>
        <taxon>Eukaryota</taxon>
        <taxon>Fungi</taxon>
        <taxon>Dikarya</taxon>
        <taxon>Ascomycota</taxon>
        <taxon>Pezizomycotina</taxon>
        <taxon>Eurotiomycetes</taxon>
        <taxon>Eurotiomycetidae</taxon>
        <taxon>Eurotiales</taxon>
        <taxon>Aspergillaceae</taxon>
        <taxon>Aspergillus</taxon>
        <taxon>Aspergillus subgen. Circumdati</taxon>
    </lineage>
</organism>
<name>A0A370BST7_ASPNG</name>
<dbReference type="InterPro" id="IPR036291">
    <property type="entry name" value="NAD(P)-bd_dom_sf"/>
</dbReference>
<evidence type="ECO:0000313" key="5">
    <source>
        <dbReference type="EMBL" id="RDH18606.1"/>
    </source>
</evidence>
<reference evidence="5 6" key="1">
    <citation type="submission" date="2018-07" db="EMBL/GenBank/DDBJ databases">
        <title>Section-level genome sequencing of Aspergillus section Nigri to investigate inter- and intra-species variation.</title>
        <authorList>
            <consortium name="DOE Joint Genome Institute"/>
            <person name="Vesth T.C."/>
            <person name="Nybo J.L."/>
            <person name="Theobald S."/>
            <person name="Frisvad J.C."/>
            <person name="Larsen T.O."/>
            <person name="Nielsen K.F."/>
            <person name="Hoof J.B."/>
            <person name="Brandl J."/>
            <person name="Salamov A."/>
            <person name="Riley R."/>
            <person name="Gladden J.M."/>
            <person name="Phatale P."/>
            <person name="Nielsen M.T."/>
            <person name="Lyhne E.K."/>
            <person name="Kogle M.E."/>
            <person name="Strasser K."/>
            <person name="McDonnell E."/>
            <person name="Barry K."/>
            <person name="Clum A."/>
            <person name="Chen C."/>
            <person name="Nolan M."/>
            <person name="Sandor L."/>
            <person name="Kuo A."/>
            <person name="Lipzen A."/>
            <person name="Hainaut M."/>
            <person name="Drula E."/>
            <person name="Tsang A."/>
            <person name="Magnuson J.K."/>
            <person name="Henrissat B."/>
            <person name="Wiebenga A."/>
            <person name="Simmons B.A."/>
            <person name="Makela M.R."/>
            <person name="De vries R.P."/>
            <person name="Grigoriev I.V."/>
            <person name="Mortensen U.H."/>
            <person name="Baker S.E."/>
            <person name="Andersen M.R."/>
        </authorList>
    </citation>
    <scope>NUCLEOTIDE SEQUENCE [LARGE SCALE GENOMIC DNA]</scope>
    <source>
        <strain evidence="5 6">ATCC 13496</strain>
    </source>
</reference>
<evidence type="ECO:0000256" key="1">
    <source>
        <dbReference type="ARBA" id="ARBA00006328"/>
    </source>
</evidence>
<dbReference type="Pfam" id="PF05368">
    <property type="entry name" value="NmrA"/>
    <property type="match status" value="1"/>
</dbReference>
<evidence type="ECO:0000256" key="2">
    <source>
        <dbReference type="ARBA" id="ARBA00022857"/>
    </source>
</evidence>
<feature type="compositionally biased region" description="Basic residues" evidence="3">
    <location>
        <begin position="9"/>
        <end position="22"/>
    </location>
</feature>
<dbReference type="VEuPathDB" id="FungiDB:M747DRAFT_283154"/>
<dbReference type="Gene3D" id="3.90.25.10">
    <property type="entry name" value="UDP-galactose 4-epimerase, domain 1"/>
    <property type="match status" value="1"/>
</dbReference>
<feature type="region of interest" description="Disordered" evidence="3">
    <location>
        <begin position="1"/>
        <end position="33"/>
    </location>
</feature>
<dbReference type="EMBL" id="KZ851923">
    <property type="protein sequence ID" value="RDH18606.1"/>
    <property type="molecule type" value="Genomic_DNA"/>
</dbReference>
<dbReference type="GO" id="GO:0005634">
    <property type="term" value="C:nucleus"/>
    <property type="evidence" value="ECO:0007669"/>
    <property type="project" value="TreeGrafter"/>
</dbReference>
<proteinExistence type="inferred from homology"/>
<accession>A0A370BST7</accession>
<dbReference type="Proteomes" id="UP000253845">
    <property type="component" value="Unassembled WGS sequence"/>
</dbReference>
<dbReference type="PANTHER" id="PTHR42748:SF28">
    <property type="entry name" value="NMRA-LIKE DOMAIN-CONTAINING PROTEIN"/>
    <property type="match status" value="1"/>
</dbReference>
<keyword evidence="2" id="KW-0521">NADP</keyword>
<feature type="domain" description="NmrA-like" evidence="4">
    <location>
        <begin position="37"/>
        <end position="291"/>
    </location>
</feature>
<evidence type="ECO:0000313" key="6">
    <source>
        <dbReference type="Proteomes" id="UP000253845"/>
    </source>
</evidence>
<comment type="similarity">
    <text evidence="1">Belongs to the NmrA-type oxidoreductase family.</text>
</comment>
<gene>
    <name evidence="5" type="ORF">M747DRAFT_283154</name>
</gene>
<dbReference type="InterPro" id="IPR051164">
    <property type="entry name" value="NmrA-like_oxidored"/>
</dbReference>
<evidence type="ECO:0000256" key="3">
    <source>
        <dbReference type="SAM" id="MobiDB-lite"/>
    </source>
</evidence>
<dbReference type="Gene3D" id="3.40.50.720">
    <property type="entry name" value="NAD(P)-binding Rossmann-like Domain"/>
    <property type="match status" value="1"/>
</dbReference>
<evidence type="ECO:0000259" key="4">
    <source>
        <dbReference type="Pfam" id="PF05368"/>
    </source>
</evidence>
<dbReference type="PANTHER" id="PTHR42748">
    <property type="entry name" value="NITROGEN METABOLITE REPRESSION PROTEIN NMRA FAMILY MEMBER"/>
    <property type="match status" value="1"/>
</dbReference>
<sequence length="370" mass="39998">MSQGLSPKVPHHRLITPKRTTPKKPLSQKGEQSKMPKIVAIVGATGTQGGAVISALEGNPSFQIRALTRNTNSEKAKDLASRGIEVVAADLNDESSLVKAFADVSIIYAVTNFFEPFATVGPEAAMEIEYQQGVNLAQAASQTPSLELYIWSTLPDSRTLSSGAVVVPHFAAKARVDEFIKQDQVLLSKTVFLWVTFYTSNLFYPPFAPVYANSIGKFVAFTPVSAQTRIASLGAMSNVGTAVAGLVENDGQTLWTSKLGASSSGAKYVIVTTTSYTVQDYYSAWAKAIGKGEDQVKVLPISFADYEALFAEWGTELGLMMRFWEVAGPEKSWATVGQTDTLIDSRELLGPCKTLVETEEAFAQVSWDNI</sequence>
<dbReference type="AlphaFoldDB" id="A0A370BST7"/>
<protein>
    <submittedName>
        <fullName evidence="5">HSCARG dehydrogenase</fullName>
    </submittedName>
</protein>
<dbReference type="SUPFAM" id="SSF51735">
    <property type="entry name" value="NAD(P)-binding Rossmann-fold domains"/>
    <property type="match status" value="1"/>
</dbReference>